<proteinExistence type="predicted"/>
<feature type="region of interest" description="Disordered" evidence="1">
    <location>
        <begin position="1"/>
        <end position="23"/>
    </location>
</feature>
<evidence type="ECO:0000313" key="2">
    <source>
        <dbReference type="EMBL" id="CAI9724333.1"/>
    </source>
</evidence>
<evidence type="ECO:0000313" key="3">
    <source>
        <dbReference type="Proteomes" id="UP001162480"/>
    </source>
</evidence>
<dbReference type="EMBL" id="OX597819">
    <property type="protein sequence ID" value="CAI9724333.1"/>
    <property type="molecule type" value="Genomic_DNA"/>
</dbReference>
<protein>
    <submittedName>
        <fullName evidence="2">Uncharacterized protein</fullName>
    </submittedName>
</protein>
<name>A0AA36AZ82_OCTVU</name>
<gene>
    <name evidence="2" type="ORF">OCTVUL_1B030193</name>
</gene>
<reference evidence="2" key="1">
    <citation type="submission" date="2023-08" db="EMBL/GenBank/DDBJ databases">
        <authorList>
            <person name="Alioto T."/>
            <person name="Alioto T."/>
            <person name="Gomez Garrido J."/>
        </authorList>
    </citation>
    <scope>NUCLEOTIDE SEQUENCE</scope>
</reference>
<keyword evidence="3" id="KW-1185">Reference proteome</keyword>
<dbReference type="AlphaFoldDB" id="A0AA36AZ82"/>
<sequence length="148" mass="16862">MEWPKTSFPKSFRKTETSAGRRQKTGAVRGQVIESIVVSALRPDLVLLDEVQRRVVLGEFTVPWEESIAEVLERKLLSYEELVAEIREKSYICEMVAFEVGYGSFPAASLRRFLKVAGVSALRKIIKECWEKSAEGSAWINRRFCECA</sequence>
<accession>A0AA36AZ82</accession>
<dbReference type="Proteomes" id="UP001162480">
    <property type="component" value="Chromosome 6"/>
</dbReference>
<evidence type="ECO:0000256" key="1">
    <source>
        <dbReference type="SAM" id="MobiDB-lite"/>
    </source>
</evidence>
<organism evidence="2 3">
    <name type="scientific">Octopus vulgaris</name>
    <name type="common">Common octopus</name>
    <dbReference type="NCBI Taxonomy" id="6645"/>
    <lineage>
        <taxon>Eukaryota</taxon>
        <taxon>Metazoa</taxon>
        <taxon>Spiralia</taxon>
        <taxon>Lophotrochozoa</taxon>
        <taxon>Mollusca</taxon>
        <taxon>Cephalopoda</taxon>
        <taxon>Coleoidea</taxon>
        <taxon>Octopodiformes</taxon>
        <taxon>Octopoda</taxon>
        <taxon>Incirrata</taxon>
        <taxon>Octopodidae</taxon>
        <taxon>Octopus</taxon>
    </lineage>
</organism>